<dbReference type="STRING" id="56857.A0A200PY94"/>
<feature type="region of interest" description="Disordered" evidence="10">
    <location>
        <begin position="1"/>
        <end position="22"/>
    </location>
</feature>
<evidence type="ECO:0000256" key="7">
    <source>
        <dbReference type="ARBA" id="ARBA00023136"/>
    </source>
</evidence>
<dbReference type="EMBL" id="MVGT01003785">
    <property type="protein sequence ID" value="OVA03209.1"/>
    <property type="molecule type" value="Genomic_DNA"/>
</dbReference>
<feature type="transmembrane region" description="Helical" evidence="11">
    <location>
        <begin position="55"/>
        <end position="78"/>
    </location>
</feature>
<dbReference type="Pfam" id="PF13639">
    <property type="entry name" value="zf-RING_2"/>
    <property type="match status" value="1"/>
</dbReference>
<keyword evidence="14" id="KW-1185">Reference proteome</keyword>
<dbReference type="PANTHER" id="PTHR46905">
    <property type="entry name" value="RING-H2 FINGER PROTEIN ATL78"/>
    <property type="match status" value="1"/>
</dbReference>
<evidence type="ECO:0000259" key="12">
    <source>
        <dbReference type="PROSITE" id="PS50089"/>
    </source>
</evidence>
<evidence type="ECO:0000313" key="14">
    <source>
        <dbReference type="Proteomes" id="UP000195402"/>
    </source>
</evidence>
<dbReference type="AlphaFoldDB" id="A0A200PY94"/>
<dbReference type="SUPFAM" id="SSF57850">
    <property type="entry name" value="RING/U-box"/>
    <property type="match status" value="1"/>
</dbReference>
<dbReference type="GO" id="GO:0016020">
    <property type="term" value="C:membrane"/>
    <property type="evidence" value="ECO:0007669"/>
    <property type="project" value="UniProtKB-SubCell"/>
</dbReference>
<dbReference type="GO" id="GO:0016567">
    <property type="term" value="P:protein ubiquitination"/>
    <property type="evidence" value="ECO:0007669"/>
    <property type="project" value="InterPro"/>
</dbReference>
<keyword evidence="6 11" id="KW-1133">Transmembrane helix</keyword>
<keyword evidence="7 11" id="KW-0472">Membrane</keyword>
<evidence type="ECO:0000256" key="2">
    <source>
        <dbReference type="ARBA" id="ARBA00022679"/>
    </source>
</evidence>
<dbReference type="PROSITE" id="PS50089">
    <property type="entry name" value="ZF_RING_2"/>
    <property type="match status" value="1"/>
</dbReference>
<keyword evidence="9" id="KW-0863">Zinc-finger</keyword>
<dbReference type="InterPro" id="IPR013083">
    <property type="entry name" value="Znf_RING/FYVE/PHD"/>
</dbReference>
<name>A0A200PY94_MACCD</name>
<keyword evidence="4" id="KW-0479">Metal-binding</keyword>
<protein>
    <submittedName>
        <fullName evidence="13">Zinc finger protein</fullName>
    </submittedName>
</protein>
<keyword evidence="3 11" id="KW-0812">Transmembrane</keyword>
<keyword evidence="2" id="KW-0808">Transferase</keyword>
<keyword evidence="5" id="KW-0862">Zinc</keyword>
<comment type="subcellular location">
    <subcellularLocation>
        <location evidence="1">Membrane</location>
        <topology evidence="1">Single-pass membrane protein</topology>
    </subcellularLocation>
</comment>
<gene>
    <name evidence="13" type="ORF">BVC80_8891g24</name>
</gene>
<evidence type="ECO:0000256" key="9">
    <source>
        <dbReference type="PROSITE-ProRule" id="PRU00175"/>
    </source>
</evidence>
<comment type="caution">
    <text evidence="13">The sequence shown here is derived from an EMBL/GenBank/DDBJ whole genome shotgun (WGS) entry which is preliminary data.</text>
</comment>
<evidence type="ECO:0000256" key="8">
    <source>
        <dbReference type="ARBA" id="ARBA00024209"/>
    </source>
</evidence>
<dbReference type="OrthoDB" id="8062037at2759"/>
<dbReference type="SMART" id="SM00184">
    <property type="entry name" value="RING"/>
    <property type="match status" value="1"/>
</dbReference>
<sequence length="198" mass="22096">MDENHHHFHHRHHHHHHHHRRDLLLTAIPPTQGPSTSISASSIDPYHEQTTTLDFNVIVIVAAMLCALVCAIGLNSMLQCIFSCTRRAITEPFQWVLSRRQNSGLKKKEMVALPSSTYIKSSSDSSSPPSGSTSGCAICLMEFSNGENIRVLPKCNHRFHIGCIDTWLLSHSSCPTCRHLLNCHDLPPMNPLEIVSAV</sequence>
<feature type="domain" description="RING-type" evidence="12">
    <location>
        <begin position="136"/>
        <end position="178"/>
    </location>
</feature>
<dbReference type="GO" id="GO:0008270">
    <property type="term" value="F:zinc ion binding"/>
    <property type="evidence" value="ECO:0007669"/>
    <property type="project" value="UniProtKB-KW"/>
</dbReference>
<accession>A0A200PY94</accession>
<reference evidence="13 14" key="1">
    <citation type="journal article" date="2017" name="Mol. Plant">
        <title>The Genome of Medicinal Plant Macleaya cordata Provides New Insights into Benzylisoquinoline Alkaloids Metabolism.</title>
        <authorList>
            <person name="Liu X."/>
            <person name="Liu Y."/>
            <person name="Huang P."/>
            <person name="Ma Y."/>
            <person name="Qing Z."/>
            <person name="Tang Q."/>
            <person name="Cao H."/>
            <person name="Cheng P."/>
            <person name="Zheng Y."/>
            <person name="Yuan Z."/>
            <person name="Zhou Y."/>
            <person name="Liu J."/>
            <person name="Tang Z."/>
            <person name="Zhuo Y."/>
            <person name="Zhang Y."/>
            <person name="Yu L."/>
            <person name="Huang J."/>
            <person name="Yang P."/>
            <person name="Peng Q."/>
            <person name="Zhang J."/>
            <person name="Jiang W."/>
            <person name="Zhang Z."/>
            <person name="Lin K."/>
            <person name="Ro D.K."/>
            <person name="Chen X."/>
            <person name="Xiong X."/>
            <person name="Shang Y."/>
            <person name="Huang S."/>
            <person name="Zeng J."/>
        </authorList>
    </citation>
    <scope>NUCLEOTIDE SEQUENCE [LARGE SCALE GENOMIC DNA]</scope>
    <source>
        <strain evidence="14">cv. BLH2017</strain>
        <tissue evidence="13">Root</tissue>
    </source>
</reference>
<dbReference type="GO" id="GO:0016740">
    <property type="term" value="F:transferase activity"/>
    <property type="evidence" value="ECO:0007669"/>
    <property type="project" value="UniProtKB-KW"/>
</dbReference>
<dbReference type="InterPro" id="IPR001841">
    <property type="entry name" value="Znf_RING"/>
</dbReference>
<comment type="similarity">
    <text evidence="8">Belongs to the RING-type zinc finger family. ATL subfamily.</text>
</comment>
<evidence type="ECO:0000256" key="5">
    <source>
        <dbReference type="ARBA" id="ARBA00022833"/>
    </source>
</evidence>
<proteinExistence type="inferred from homology"/>
<evidence type="ECO:0000256" key="11">
    <source>
        <dbReference type="SAM" id="Phobius"/>
    </source>
</evidence>
<evidence type="ECO:0000256" key="6">
    <source>
        <dbReference type="ARBA" id="ARBA00022989"/>
    </source>
</evidence>
<organism evidence="13 14">
    <name type="scientific">Macleaya cordata</name>
    <name type="common">Five-seeded plume-poppy</name>
    <name type="synonym">Bocconia cordata</name>
    <dbReference type="NCBI Taxonomy" id="56857"/>
    <lineage>
        <taxon>Eukaryota</taxon>
        <taxon>Viridiplantae</taxon>
        <taxon>Streptophyta</taxon>
        <taxon>Embryophyta</taxon>
        <taxon>Tracheophyta</taxon>
        <taxon>Spermatophyta</taxon>
        <taxon>Magnoliopsida</taxon>
        <taxon>Ranunculales</taxon>
        <taxon>Papaveraceae</taxon>
        <taxon>Papaveroideae</taxon>
        <taxon>Macleaya</taxon>
    </lineage>
</organism>
<dbReference type="OMA" id="AAGCAIC"/>
<dbReference type="Gene3D" id="3.30.40.10">
    <property type="entry name" value="Zinc/RING finger domain, C3HC4 (zinc finger)"/>
    <property type="match status" value="1"/>
</dbReference>
<dbReference type="Proteomes" id="UP000195402">
    <property type="component" value="Unassembled WGS sequence"/>
</dbReference>
<dbReference type="CDD" id="cd16461">
    <property type="entry name" value="RING-H2_EL5-like"/>
    <property type="match status" value="1"/>
</dbReference>
<dbReference type="InParanoid" id="A0A200PY94"/>
<evidence type="ECO:0000313" key="13">
    <source>
        <dbReference type="EMBL" id="OVA03209.1"/>
    </source>
</evidence>
<evidence type="ECO:0000256" key="1">
    <source>
        <dbReference type="ARBA" id="ARBA00004167"/>
    </source>
</evidence>
<evidence type="ECO:0000256" key="4">
    <source>
        <dbReference type="ARBA" id="ARBA00022723"/>
    </source>
</evidence>
<evidence type="ECO:0000256" key="3">
    <source>
        <dbReference type="ARBA" id="ARBA00022692"/>
    </source>
</evidence>
<dbReference type="PANTHER" id="PTHR46905:SF22">
    <property type="entry name" value="RING-TYPE E3 UBIQUITIN TRANSFERASE"/>
    <property type="match status" value="1"/>
</dbReference>
<feature type="compositionally biased region" description="Basic residues" evidence="10">
    <location>
        <begin position="1"/>
        <end position="21"/>
    </location>
</feature>
<dbReference type="InterPro" id="IPR044602">
    <property type="entry name" value="ATL10/ATL72-79-like"/>
</dbReference>
<evidence type="ECO:0000256" key="10">
    <source>
        <dbReference type="SAM" id="MobiDB-lite"/>
    </source>
</evidence>